<proteinExistence type="predicted"/>
<protein>
    <submittedName>
        <fullName evidence="2">Uncharacterized protein</fullName>
    </submittedName>
</protein>
<evidence type="ECO:0000256" key="1">
    <source>
        <dbReference type="SAM" id="Phobius"/>
    </source>
</evidence>
<keyword evidence="1" id="KW-1133">Transmembrane helix</keyword>
<dbReference type="AlphaFoldDB" id="A0AAN9BJU7"/>
<comment type="caution">
    <text evidence="2">The sequence shown here is derived from an EMBL/GenBank/DDBJ whole genome shotgun (WGS) entry which is preliminary data.</text>
</comment>
<keyword evidence="3" id="KW-1185">Reference proteome</keyword>
<keyword evidence="1" id="KW-0812">Transmembrane</keyword>
<keyword evidence="1" id="KW-0472">Membrane</keyword>
<reference evidence="2 3" key="1">
    <citation type="submission" date="2024-02" db="EMBL/GenBank/DDBJ databases">
        <title>Chromosome-scale genome assembly of the rough periwinkle Littorina saxatilis.</title>
        <authorList>
            <person name="De Jode A."/>
            <person name="Faria R."/>
            <person name="Formenti G."/>
            <person name="Sims Y."/>
            <person name="Smith T.P."/>
            <person name="Tracey A."/>
            <person name="Wood J.M.D."/>
            <person name="Zagrodzka Z.B."/>
            <person name="Johannesson K."/>
            <person name="Butlin R.K."/>
            <person name="Leder E.H."/>
        </authorList>
    </citation>
    <scope>NUCLEOTIDE SEQUENCE [LARGE SCALE GENOMIC DNA]</scope>
    <source>
        <strain evidence="2">Snail1</strain>
        <tissue evidence="2">Muscle</tissue>
    </source>
</reference>
<gene>
    <name evidence="2" type="ORF">V1264_017553</name>
</gene>
<feature type="transmembrane region" description="Helical" evidence="1">
    <location>
        <begin position="75"/>
        <end position="99"/>
    </location>
</feature>
<organism evidence="2 3">
    <name type="scientific">Littorina saxatilis</name>
    <dbReference type="NCBI Taxonomy" id="31220"/>
    <lineage>
        <taxon>Eukaryota</taxon>
        <taxon>Metazoa</taxon>
        <taxon>Spiralia</taxon>
        <taxon>Lophotrochozoa</taxon>
        <taxon>Mollusca</taxon>
        <taxon>Gastropoda</taxon>
        <taxon>Caenogastropoda</taxon>
        <taxon>Littorinimorpha</taxon>
        <taxon>Littorinoidea</taxon>
        <taxon>Littorinidae</taxon>
        <taxon>Littorina</taxon>
    </lineage>
</organism>
<dbReference type="EMBL" id="JBAMIC010000007">
    <property type="protein sequence ID" value="KAK7106284.1"/>
    <property type="molecule type" value="Genomic_DNA"/>
</dbReference>
<accession>A0AAN9BJU7</accession>
<name>A0AAN9BJU7_9CAEN</name>
<sequence>MEDRGTWLWRTGGGERKEVEFIIQPSSKPRIFNVSVLPVKTENATVQTTIPDGERTVASSTEELSEGTMDEDNSLLALVFSCVSVVIIICIVVVVVCVVRRRKLQAKRPQADYGPDLAW</sequence>
<evidence type="ECO:0000313" key="3">
    <source>
        <dbReference type="Proteomes" id="UP001374579"/>
    </source>
</evidence>
<evidence type="ECO:0000313" key="2">
    <source>
        <dbReference type="EMBL" id="KAK7106284.1"/>
    </source>
</evidence>
<dbReference type="Proteomes" id="UP001374579">
    <property type="component" value="Unassembled WGS sequence"/>
</dbReference>